<keyword evidence="1" id="KW-1133">Transmembrane helix</keyword>
<keyword evidence="2" id="KW-1185">Reference proteome</keyword>
<dbReference type="SUPFAM" id="SSF54197">
    <property type="entry name" value="HIT-like"/>
    <property type="match status" value="1"/>
</dbReference>
<evidence type="ECO:0000313" key="3">
    <source>
        <dbReference type="RefSeq" id="XP_031552276.1"/>
    </source>
</evidence>
<dbReference type="GeneID" id="116289476"/>
<name>A0A6P8H9Q1_ACTTE</name>
<keyword evidence="1" id="KW-0812">Transmembrane</keyword>
<dbReference type="AlphaFoldDB" id="A0A6P8H9Q1"/>
<evidence type="ECO:0000256" key="1">
    <source>
        <dbReference type="SAM" id="Phobius"/>
    </source>
</evidence>
<gene>
    <name evidence="3" type="primary">LOC116289476</name>
</gene>
<dbReference type="KEGG" id="aten:116289476"/>
<dbReference type="Gene3D" id="3.30.428.10">
    <property type="entry name" value="HIT-like"/>
    <property type="match status" value="1"/>
</dbReference>
<evidence type="ECO:0000313" key="2">
    <source>
        <dbReference type="Proteomes" id="UP000515163"/>
    </source>
</evidence>
<dbReference type="PANTHER" id="PTHR34714">
    <property type="entry name" value="EGF-LIKE DOMAIN-CONTAINING PROTEIN"/>
    <property type="match status" value="1"/>
</dbReference>
<feature type="transmembrane region" description="Helical" evidence="1">
    <location>
        <begin position="19"/>
        <end position="36"/>
    </location>
</feature>
<protein>
    <submittedName>
        <fullName evidence="3">Uncharacterized protein LOC116289476</fullName>
    </submittedName>
</protein>
<dbReference type="RefSeq" id="XP_031552276.1">
    <property type="nucleotide sequence ID" value="XM_031696416.1"/>
</dbReference>
<proteinExistence type="predicted"/>
<dbReference type="Proteomes" id="UP000515163">
    <property type="component" value="Unplaced"/>
</dbReference>
<dbReference type="OrthoDB" id="5945460at2759"/>
<dbReference type="InterPro" id="IPR036265">
    <property type="entry name" value="HIT-like_sf"/>
</dbReference>
<sequence>MVFSIYSEQMVSNRHQRRLLLFIIIIVIVFTATWYLRSSNTNYMNLYASVRSSSNLGQNSLVIDSFDHRIGVEKEWFIKTCLQADDSDKLSIENLFGTIKNLRLAKDSTCKQVYKLFHSIYELKTSTSNVYINNVFAKKVLRWFNGNKHLLEETKTQHLMFVNNRYTQESTVFNPLRAKRPGAGGGGGPEVKKAVDEMIAKSSKDCDFCNFRNMTAKDPFGSIESKYAVSVSNTFKIEKFHGLILWKHHNPMEFNEEQFLDLMDVAQKWFVKAHNADKEYSYPHIYWDVLSKASASQPHPHLHVNLASGQYYAKWARLHEAAISYSRNHQGANYFTHLVKVHSLLGLTVHFGEATAMAYVTPQASHEVMLISKRPGNDIFRLLFYTMRAYIDDMGLYAMSAGMVFPKMIPKPENGDLPMIMRVVYRGALTSSRADISSIELFGTPNVNVDPYSVVKSIRRTMAKHNAVES</sequence>
<reference evidence="3" key="1">
    <citation type="submission" date="2025-08" db="UniProtKB">
        <authorList>
            <consortium name="RefSeq"/>
        </authorList>
    </citation>
    <scope>IDENTIFICATION</scope>
    <source>
        <tissue evidence="3">Tentacle</tissue>
    </source>
</reference>
<dbReference type="PANTHER" id="PTHR34714:SF3">
    <property type="match status" value="1"/>
</dbReference>
<keyword evidence="1" id="KW-0472">Membrane</keyword>
<accession>A0A6P8H9Q1</accession>
<dbReference type="InParanoid" id="A0A6P8H9Q1"/>
<organism evidence="2 3">
    <name type="scientific">Actinia tenebrosa</name>
    <name type="common">Australian red waratah sea anemone</name>
    <dbReference type="NCBI Taxonomy" id="6105"/>
    <lineage>
        <taxon>Eukaryota</taxon>
        <taxon>Metazoa</taxon>
        <taxon>Cnidaria</taxon>
        <taxon>Anthozoa</taxon>
        <taxon>Hexacorallia</taxon>
        <taxon>Actiniaria</taxon>
        <taxon>Actiniidae</taxon>
        <taxon>Actinia</taxon>
    </lineage>
</organism>